<dbReference type="SUPFAM" id="SSF53720">
    <property type="entry name" value="ALDH-like"/>
    <property type="match status" value="1"/>
</dbReference>
<dbReference type="GO" id="GO:0004029">
    <property type="term" value="F:aldehyde dehydrogenase (NAD+) activity"/>
    <property type="evidence" value="ECO:0007669"/>
    <property type="project" value="TreeGrafter"/>
</dbReference>
<evidence type="ECO:0000313" key="10">
    <source>
        <dbReference type="Proteomes" id="UP000217771"/>
    </source>
</evidence>
<dbReference type="GO" id="GO:0006081">
    <property type="term" value="P:aldehyde metabolic process"/>
    <property type="evidence" value="ECO:0007669"/>
    <property type="project" value="InterPro"/>
</dbReference>
<dbReference type="PROSITE" id="PS00070">
    <property type="entry name" value="ALDEHYDE_DEHYDR_CYS"/>
    <property type="match status" value="1"/>
</dbReference>
<dbReference type="Proteomes" id="UP000217771">
    <property type="component" value="Unassembled WGS sequence"/>
</dbReference>
<protein>
    <recommendedName>
        <fullName evidence="4">Aldehyde dehydrogenase</fullName>
    </recommendedName>
</protein>
<keyword evidence="10" id="KW-1185">Reference proteome</keyword>
<dbReference type="InterPro" id="IPR016162">
    <property type="entry name" value="Ald_DH_N"/>
</dbReference>
<dbReference type="InterPro" id="IPR015590">
    <property type="entry name" value="Aldehyde_DH_dom"/>
</dbReference>
<reference evidence="9 10" key="1">
    <citation type="submission" date="2017-08" db="EMBL/GenBank/DDBJ databases">
        <title>Halomonas alkalisoli sp. nov., isolated from saline alkaline soil.</title>
        <authorList>
            <person name="Wang D."/>
            <person name="Zhang G."/>
        </authorList>
    </citation>
    <scope>NUCLEOTIDE SEQUENCE [LARGE SCALE GENOMIC DNA]</scope>
    <source>
        <strain evidence="9 10">WRN001</strain>
    </source>
</reference>
<comment type="caution">
    <text evidence="9">The sequence shown here is derived from an EMBL/GenBank/DDBJ whole genome shotgun (WGS) entry which is preliminary data.</text>
</comment>
<dbReference type="CDD" id="cd07133">
    <property type="entry name" value="ALDH_CALDH_CalB"/>
    <property type="match status" value="1"/>
</dbReference>
<dbReference type="PANTHER" id="PTHR43570:SF20">
    <property type="entry name" value="ALDEHYDE DEHYDROGENASE ALDX-RELATED"/>
    <property type="match status" value="1"/>
</dbReference>
<feature type="domain" description="Aldehyde dehydrogenase" evidence="8">
    <location>
        <begin position="18"/>
        <end position="442"/>
    </location>
</feature>
<dbReference type="InterPro" id="IPR029510">
    <property type="entry name" value="Ald_DH_CS_GLU"/>
</dbReference>
<evidence type="ECO:0000256" key="2">
    <source>
        <dbReference type="ARBA" id="ARBA00023002"/>
    </source>
</evidence>
<evidence type="ECO:0000256" key="3">
    <source>
        <dbReference type="ARBA" id="ARBA00023027"/>
    </source>
</evidence>
<evidence type="ECO:0000256" key="4">
    <source>
        <dbReference type="PIRNR" id="PIRNR036492"/>
    </source>
</evidence>
<comment type="similarity">
    <text evidence="1 4 7">Belongs to the aldehyde dehydrogenase family.</text>
</comment>
<evidence type="ECO:0000256" key="6">
    <source>
        <dbReference type="PROSITE-ProRule" id="PRU10007"/>
    </source>
</evidence>
<evidence type="ECO:0000259" key="8">
    <source>
        <dbReference type="Pfam" id="PF00171"/>
    </source>
</evidence>
<dbReference type="Gene3D" id="3.40.605.10">
    <property type="entry name" value="Aldehyde Dehydrogenase, Chain A, domain 1"/>
    <property type="match status" value="1"/>
</dbReference>
<keyword evidence="2 4" id="KW-0560">Oxidoreductase</keyword>
<evidence type="ECO:0000256" key="7">
    <source>
        <dbReference type="RuleBase" id="RU003345"/>
    </source>
</evidence>
<dbReference type="Gene3D" id="3.40.309.10">
    <property type="entry name" value="Aldehyde Dehydrogenase, Chain A, domain 2"/>
    <property type="match status" value="1"/>
</dbReference>
<dbReference type="PIRSF" id="PIRSF036492">
    <property type="entry name" value="ALDH"/>
    <property type="match status" value="1"/>
</dbReference>
<dbReference type="PANTHER" id="PTHR43570">
    <property type="entry name" value="ALDEHYDE DEHYDROGENASE"/>
    <property type="match status" value="1"/>
</dbReference>
<name>A0A2A2F0D1_9GAMM</name>
<feature type="active site" evidence="5 6">
    <location>
        <position position="220"/>
    </location>
</feature>
<accession>A0A2A2F0D1</accession>
<dbReference type="InterPro" id="IPR016160">
    <property type="entry name" value="Ald_DH_CS_CYS"/>
</dbReference>
<dbReference type="AlphaFoldDB" id="A0A2A2F0D1"/>
<dbReference type="EMBL" id="NSKB01000002">
    <property type="protein sequence ID" value="PAU78398.1"/>
    <property type="molecule type" value="Genomic_DNA"/>
</dbReference>
<evidence type="ECO:0000256" key="1">
    <source>
        <dbReference type="ARBA" id="ARBA00009986"/>
    </source>
</evidence>
<dbReference type="InterPro" id="IPR012394">
    <property type="entry name" value="Aldehyde_DH_NAD(P)"/>
</dbReference>
<dbReference type="PROSITE" id="PS00687">
    <property type="entry name" value="ALDEHYDE_DEHYDR_GLU"/>
    <property type="match status" value="1"/>
</dbReference>
<sequence>MTTDPSASPAIDLAALLAVQRAAYRRDGAPSLADRRANLAKLRTALIDNRTRLEEAISADFGHRSRHETSIMELGSTISGIDYLHKHLRRMMRPEKRHVAVHMQFGSARVEYQPLGVVGVMAPWNYPLVLAVMPLATALAAGNRVLLKPSEFTPTINALLEEILGALFPPEQVAVVHGDADVGAAFAALPFDHLIFTGSTAVGRKVMQAASEHLVPVTLELGGKSPVIVEPGHPLDHASAGIVFGKLVSGGQTCIAPDYALVHEDDLEAFLTHYDDAVVAAYPDGTSSEDYTWVFNDRHLARLNGLLEDARAKGATLREVGREGQGAHPRAMRPMLVLDVSDDMTIAQEEIFGPILTVFTYRTLEEAIDFVAARPRPLALYYFGHDKAAQRQVLDGTTSGNVTINGTLLHIAQDDLPFGGVGNSGIGAYHGIEGFRRLSHAKGIYVQGRWNVTTLLRPPFGRMAERLLRFVLR</sequence>
<dbReference type="GO" id="GO:0005737">
    <property type="term" value="C:cytoplasm"/>
    <property type="evidence" value="ECO:0007669"/>
    <property type="project" value="TreeGrafter"/>
</dbReference>
<organism evidence="9 10">
    <name type="scientific">Halomonas salipaludis</name>
    <dbReference type="NCBI Taxonomy" id="2032625"/>
    <lineage>
        <taxon>Bacteria</taxon>
        <taxon>Pseudomonadati</taxon>
        <taxon>Pseudomonadota</taxon>
        <taxon>Gammaproteobacteria</taxon>
        <taxon>Oceanospirillales</taxon>
        <taxon>Halomonadaceae</taxon>
        <taxon>Halomonas</taxon>
    </lineage>
</organism>
<gene>
    <name evidence="9" type="ORF">CK498_06755</name>
</gene>
<evidence type="ECO:0000256" key="5">
    <source>
        <dbReference type="PIRSR" id="PIRSR036492-1"/>
    </source>
</evidence>
<dbReference type="OrthoDB" id="9812625at2"/>
<dbReference type="InterPro" id="IPR016161">
    <property type="entry name" value="Ald_DH/histidinol_DH"/>
</dbReference>
<proteinExistence type="inferred from homology"/>
<dbReference type="Pfam" id="PF00171">
    <property type="entry name" value="Aldedh"/>
    <property type="match status" value="1"/>
</dbReference>
<dbReference type="RefSeq" id="WP_095620071.1">
    <property type="nucleotide sequence ID" value="NZ_NSKB01000002.1"/>
</dbReference>
<evidence type="ECO:0000313" key="9">
    <source>
        <dbReference type="EMBL" id="PAU78398.1"/>
    </source>
</evidence>
<feature type="active site" evidence="5">
    <location>
        <position position="254"/>
    </location>
</feature>
<keyword evidence="3" id="KW-0520">NAD</keyword>
<dbReference type="InterPro" id="IPR016163">
    <property type="entry name" value="Ald_DH_C"/>
</dbReference>